<organism evidence="4 5">
    <name type="scientific">Trujillonella endophytica</name>
    <dbReference type="NCBI Taxonomy" id="673521"/>
    <lineage>
        <taxon>Bacteria</taxon>
        <taxon>Bacillati</taxon>
        <taxon>Actinomycetota</taxon>
        <taxon>Actinomycetes</taxon>
        <taxon>Geodermatophilales</taxon>
        <taxon>Geodermatophilaceae</taxon>
        <taxon>Trujillonella</taxon>
    </lineage>
</organism>
<feature type="region of interest" description="Disordered" evidence="3">
    <location>
        <begin position="1"/>
        <end position="27"/>
    </location>
</feature>
<keyword evidence="5" id="KW-1185">Reference proteome</keyword>
<dbReference type="PRINTS" id="PR00359">
    <property type="entry name" value="BP450"/>
</dbReference>
<keyword evidence="2" id="KW-0349">Heme</keyword>
<comment type="similarity">
    <text evidence="1 2">Belongs to the cytochrome P450 family.</text>
</comment>
<dbReference type="RefSeq" id="WP_091945733.1">
    <property type="nucleotide sequence ID" value="NZ_FOEE01000010.1"/>
</dbReference>
<name>A0A1H8V4A6_9ACTN</name>
<dbReference type="InterPro" id="IPR001128">
    <property type="entry name" value="Cyt_P450"/>
</dbReference>
<dbReference type="PROSITE" id="PS00086">
    <property type="entry name" value="CYTOCHROME_P450"/>
    <property type="match status" value="1"/>
</dbReference>
<evidence type="ECO:0000256" key="2">
    <source>
        <dbReference type="RuleBase" id="RU000461"/>
    </source>
</evidence>
<dbReference type="Pfam" id="PF00067">
    <property type="entry name" value="p450"/>
    <property type="match status" value="1"/>
</dbReference>
<dbReference type="GO" id="GO:0016705">
    <property type="term" value="F:oxidoreductase activity, acting on paired donors, with incorporation or reduction of molecular oxygen"/>
    <property type="evidence" value="ECO:0007669"/>
    <property type="project" value="InterPro"/>
</dbReference>
<dbReference type="InterPro" id="IPR017972">
    <property type="entry name" value="Cyt_P450_CS"/>
</dbReference>
<dbReference type="SUPFAM" id="SSF48264">
    <property type="entry name" value="Cytochrome P450"/>
    <property type="match status" value="1"/>
</dbReference>
<dbReference type="STRING" id="673521.SAMN05660991_03288"/>
<keyword evidence="2" id="KW-0479">Metal-binding</keyword>
<evidence type="ECO:0000256" key="3">
    <source>
        <dbReference type="SAM" id="MobiDB-lite"/>
    </source>
</evidence>
<dbReference type="PANTHER" id="PTHR46696">
    <property type="entry name" value="P450, PUTATIVE (EUROFUNG)-RELATED"/>
    <property type="match status" value="1"/>
</dbReference>
<dbReference type="PANTHER" id="PTHR46696:SF1">
    <property type="entry name" value="CYTOCHROME P450 YJIB-RELATED"/>
    <property type="match status" value="1"/>
</dbReference>
<evidence type="ECO:0000313" key="5">
    <source>
        <dbReference type="Proteomes" id="UP000198960"/>
    </source>
</evidence>
<gene>
    <name evidence="4" type="ORF">SAMN05660991_03288</name>
</gene>
<dbReference type="GO" id="GO:0020037">
    <property type="term" value="F:heme binding"/>
    <property type="evidence" value="ECO:0007669"/>
    <property type="project" value="InterPro"/>
</dbReference>
<dbReference type="GO" id="GO:0004497">
    <property type="term" value="F:monooxygenase activity"/>
    <property type="evidence" value="ECO:0007669"/>
    <property type="project" value="UniProtKB-KW"/>
</dbReference>
<keyword evidence="2" id="KW-0503">Monooxygenase</keyword>
<proteinExistence type="inferred from homology"/>
<dbReference type="InterPro" id="IPR036396">
    <property type="entry name" value="Cyt_P450_sf"/>
</dbReference>
<keyword evidence="2" id="KW-0408">Iron</keyword>
<sequence length="395" mass="43704">MTASSTDVCPVHGGRDDRKSAALATANVKPKPGAEVVAGFEDVRRVLRSQAMRQAGAGQDEDRDDLTQSSVFFLDGEDHKRRRTAIAKFFTPKVIATRHRTVMERTADELMAMLRADRGGRLDDVSFRMTVAVAAEIVGLTNSNQLRMAKRIKRSLIGTELGNHTGLRRSVMQVLVGVHALNFMVQDVLPAVRARRKERREDVISHLLDEEYSNQQILIECMTYAVAGMVTTREFIVMAAWHLFDDDALRARFVAGDEADQLAILEEILRIEPVAAMLHRRATEETPLPSGTLAEGEVVALSIRDANLDEATVGECPHALDPDRATKVRMVGAYMSFGDGSHRCPGANVALHESRVFLDKLMKLPGLELVRPPTMTWNDGIMSYELRDAVVSCDA</sequence>
<accession>A0A1H8V4A6</accession>
<dbReference type="CDD" id="cd00302">
    <property type="entry name" value="cytochrome_P450"/>
    <property type="match status" value="1"/>
</dbReference>
<keyword evidence="2" id="KW-0560">Oxidoreductase</keyword>
<dbReference type="AlphaFoldDB" id="A0A1H8V4A6"/>
<protein>
    <submittedName>
        <fullName evidence="4">Cytochrome P450</fullName>
    </submittedName>
</protein>
<dbReference type="InterPro" id="IPR002397">
    <property type="entry name" value="Cyt_P450_B"/>
</dbReference>
<dbReference type="Proteomes" id="UP000198960">
    <property type="component" value="Unassembled WGS sequence"/>
</dbReference>
<evidence type="ECO:0000313" key="4">
    <source>
        <dbReference type="EMBL" id="SEP10332.1"/>
    </source>
</evidence>
<evidence type="ECO:0000256" key="1">
    <source>
        <dbReference type="ARBA" id="ARBA00010617"/>
    </source>
</evidence>
<dbReference type="GO" id="GO:0005506">
    <property type="term" value="F:iron ion binding"/>
    <property type="evidence" value="ECO:0007669"/>
    <property type="project" value="InterPro"/>
</dbReference>
<dbReference type="EMBL" id="FOEE01000010">
    <property type="protein sequence ID" value="SEP10332.1"/>
    <property type="molecule type" value="Genomic_DNA"/>
</dbReference>
<dbReference type="Gene3D" id="1.10.630.10">
    <property type="entry name" value="Cytochrome P450"/>
    <property type="match status" value="1"/>
</dbReference>
<dbReference type="OrthoDB" id="54272at2"/>
<reference evidence="5" key="1">
    <citation type="submission" date="2016-10" db="EMBL/GenBank/DDBJ databases">
        <authorList>
            <person name="Varghese N."/>
            <person name="Submissions S."/>
        </authorList>
    </citation>
    <scope>NUCLEOTIDE SEQUENCE [LARGE SCALE GENOMIC DNA]</scope>
    <source>
        <strain evidence="5">DSM 45413</strain>
    </source>
</reference>